<gene>
    <name evidence="4" type="ORF">SAMN05661003_101243</name>
</gene>
<dbReference type="InterPro" id="IPR050361">
    <property type="entry name" value="MPP/UQCRC_Complex"/>
</dbReference>
<keyword evidence="5" id="KW-1185">Reference proteome</keyword>
<comment type="similarity">
    <text evidence="1">Belongs to the peptidase M16 family.</text>
</comment>
<evidence type="ECO:0000256" key="1">
    <source>
        <dbReference type="ARBA" id="ARBA00007261"/>
    </source>
</evidence>
<dbReference type="OrthoDB" id="9811314at2"/>
<dbReference type="InterPro" id="IPR007863">
    <property type="entry name" value="Peptidase_M16_C"/>
</dbReference>
<dbReference type="Gene3D" id="3.30.830.10">
    <property type="entry name" value="Metalloenzyme, LuxS/M16 peptidase-like"/>
    <property type="match status" value="2"/>
</dbReference>
<dbReference type="STRING" id="57664.SAMN05661003_101243"/>
<evidence type="ECO:0000313" key="5">
    <source>
        <dbReference type="Proteomes" id="UP000243205"/>
    </source>
</evidence>
<organism evidence="4 5">
    <name type="scientific">Desulfuromonas thiophila</name>
    <dbReference type="NCBI Taxonomy" id="57664"/>
    <lineage>
        <taxon>Bacteria</taxon>
        <taxon>Pseudomonadati</taxon>
        <taxon>Thermodesulfobacteriota</taxon>
        <taxon>Desulfuromonadia</taxon>
        <taxon>Desulfuromonadales</taxon>
        <taxon>Desulfuromonadaceae</taxon>
        <taxon>Desulfuromonas</taxon>
    </lineage>
</organism>
<accession>A0A1G6XE93</accession>
<dbReference type="PANTHER" id="PTHR11851">
    <property type="entry name" value="METALLOPROTEASE"/>
    <property type="match status" value="1"/>
</dbReference>
<dbReference type="GO" id="GO:0046872">
    <property type="term" value="F:metal ion binding"/>
    <property type="evidence" value="ECO:0007669"/>
    <property type="project" value="InterPro"/>
</dbReference>
<dbReference type="InterPro" id="IPR011249">
    <property type="entry name" value="Metalloenz_LuxS/M16"/>
</dbReference>
<proteinExistence type="inferred from homology"/>
<dbReference type="RefSeq" id="WP_092075426.1">
    <property type="nucleotide sequence ID" value="NZ_CALFZY010000006.1"/>
</dbReference>
<evidence type="ECO:0000259" key="2">
    <source>
        <dbReference type="Pfam" id="PF00675"/>
    </source>
</evidence>
<evidence type="ECO:0000313" key="4">
    <source>
        <dbReference type="EMBL" id="SDD76564.1"/>
    </source>
</evidence>
<name>A0A1G6XE93_9BACT</name>
<reference evidence="5" key="1">
    <citation type="submission" date="2016-10" db="EMBL/GenBank/DDBJ databases">
        <authorList>
            <person name="Varghese N."/>
            <person name="Submissions S."/>
        </authorList>
    </citation>
    <scope>NUCLEOTIDE SEQUENCE [LARGE SCALE GENOMIC DNA]</scope>
    <source>
        <strain evidence="5">DSM 8987</strain>
    </source>
</reference>
<dbReference type="EMBL" id="FNAQ01000001">
    <property type="protein sequence ID" value="SDD76564.1"/>
    <property type="molecule type" value="Genomic_DNA"/>
</dbReference>
<feature type="domain" description="Peptidase M16 C-terminal" evidence="3">
    <location>
        <begin position="173"/>
        <end position="346"/>
    </location>
</feature>
<sequence length="430" mass="47457">MADSIGEDYLQHSLANGVRLVLVPAPHLHSVELVCYVGVGSRDETRAQAGLSHVVEHMLFRGNSRYASGPLIEQAFERCGSSVNAATDVESTSFFARVHPAATAEALELFALLLRTPRFQQLETEKAIILEEALGDYNADGEDVCIDNHIGRLLWGDHALGQPVIGYPESIRSFTVEQVRAWYQRYYVPGNLLIVLAGPLTLAEVLPAVDRAFGDWQPAPLPARDFPLPPPVIGPRFAWVADNDAQLSVQLAWRTGGYRDPASPALRALRRLLAEGGVSRLMSSLREDAGLTYHVDASLEEYPACGCLTIDLTSEPDKLVRVVETLRREVVRACQPASAAEVQHLIRTALHQLDFSRDSVEELAGRYGWGLFSGQLRTLQQERQLWQQLTAEAIVTAAAQVLRPEQLCFACVGPWRAADRQQVEALLRVL</sequence>
<feature type="domain" description="Peptidase M16 N-terminal" evidence="2">
    <location>
        <begin position="25"/>
        <end position="164"/>
    </location>
</feature>
<evidence type="ECO:0000259" key="3">
    <source>
        <dbReference type="Pfam" id="PF05193"/>
    </source>
</evidence>
<dbReference type="InterPro" id="IPR011765">
    <property type="entry name" value="Pept_M16_N"/>
</dbReference>
<dbReference type="AlphaFoldDB" id="A0A1G6XE93"/>
<dbReference type="Pfam" id="PF00675">
    <property type="entry name" value="Peptidase_M16"/>
    <property type="match status" value="1"/>
</dbReference>
<dbReference type="Pfam" id="PF05193">
    <property type="entry name" value="Peptidase_M16_C"/>
    <property type="match status" value="1"/>
</dbReference>
<protein>
    <submittedName>
        <fullName evidence="4">Predicted Zn-dependent peptidase</fullName>
    </submittedName>
</protein>
<dbReference type="Proteomes" id="UP000243205">
    <property type="component" value="Unassembled WGS sequence"/>
</dbReference>
<dbReference type="PANTHER" id="PTHR11851:SF49">
    <property type="entry name" value="MITOCHONDRIAL-PROCESSING PEPTIDASE SUBUNIT ALPHA"/>
    <property type="match status" value="1"/>
</dbReference>
<dbReference type="SUPFAM" id="SSF63411">
    <property type="entry name" value="LuxS/MPP-like metallohydrolase"/>
    <property type="match status" value="2"/>
</dbReference>